<name>A0A427Y3D8_9TREE</name>
<dbReference type="AlphaFoldDB" id="A0A427Y3D8"/>
<organism evidence="2 3">
    <name type="scientific">Saitozyma podzolica</name>
    <dbReference type="NCBI Taxonomy" id="1890683"/>
    <lineage>
        <taxon>Eukaryota</taxon>
        <taxon>Fungi</taxon>
        <taxon>Dikarya</taxon>
        <taxon>Basidiomycota</taxon>
        <taxon>Agaricomycotina</taxon>
        <taxon>Tremellomycetes</taxon>
        <taxon>Tremellales</taxon>
        <taxon>Trimorphomycetaceae</taxon>
        <taxon>Saitozyma</taxon>
    </lineage>
</organism>
<dbReference type="EMBL" id="RSCD01000019">
    <property type="protein sequence ID" value="RSH85628.1"/>
    <property type="molecule type" value="Genomic_DNA"/>
</dbReference>
<dbReference type="Proteomes" id="UP000279259">
    <property type="component" value="Unassembled WGS sequence"/>
</dbReference>
<reference evidence="2 3" key="1">
    <citation type="submission" date="2018-11" db="EMBL/GenBank/DDBJ databases">
        <title>Genome sequence of Saitozyma podzolica DSM 27192.</title>
        <authorList>
            <person name="Aliyu H."/>
            <person name="Gorte O."/>
            <person name="Ochsenreither K."/>
        </authorList>
    </citation>
    <scope>NUCLEOTIDE SEQUENCE [LARGE SCALE GENOMIC DNA]</scope>
    <source>
        <strain evidence="2 3">DSM 27192</strain>
    </source>
</reference>
<protein>
    <submittedName>
        <fullName evidence="2">Uncharacterized protein</fullName>
    </submittedName>
</protein>
<sequence length="202" mass="22306">MSEDLLLDPTASGTEVVETKNEQPRDYATTLRSSALMEAADAFETMCSAEKACQASAKRRAELEGQIVSFTVNSGGAQDLDTLKSQYRLSVEESVAANEQLHKAGTEYVRLTPDEYATMSYQDVETSYAATKEHIEYMSPRIMDYRPWRLASDGDAGATADGTLGRGMIEAWWPSARRRVDGDATPWDEAAVGARFRRRTAT</sequence>
<comment type="caution">
    <text evidence="2">The sequence shown here is derived from an EMBL/GenBank/DDBJ whole genome shotgun (WGS) entry which is preliminary data.</text>
</comment>
<accession>A0A427Y3D8</accession>
<evidence type="ECO:0000313" key="3">
    <source>
        <dbReference type="Proteomes" id="UP000279259"/>
    </source>
</evidence>
<evidence type="ECO:0000256" key="1">
    <source>
        <dbReference type="SAM" id="MobiDB-lite"/>
    </source>
</evidence>
<proteinExistence type="predicted"/>
<evidence type="ECO:0000313" key="2">
    <source>
        <dbReference type="EMBL" id="RSH85628.1"/>
    </source>
</evidence>
<keyword evidence="3" id="KW-1185">Reference proteome</keyword>
<feature type="region of interest" description="Disordered" evidence="1">
    <location>
        <begin position="1"/>
        <end position="25"/>
    </location>
</feature>
<gene>
    <name evidence="2" type="ORF">EHS25_003767</name>
</gene>